<evidence type="ECO:0000256" key="1">
    <source>
        <dbReference type="SAM" id="MobiDB-lite"/>
    </source>
</evidence>
<keyword evidence="4" id="KW-1185">Reference proteome</keyword>
<keyword evidence="2" id="KW-1133">Transmembrane helix</keyword>
<feature type="compositionally biased region" description="Basic and acidic residues" evidence="1">
    <location>
        <begin position="1"/>
        <end position="17"/>
    </location>
</feature>
<evidence type="ECO:0000313" key="3">
    <source>
        <dbReference type="EMBL" id="KAJ8875079.1"/>
    </source>
</evidence>
<reference evidence="3 4" key="1">
    <citation type="submission" date="2023-02" db="EMBL/GenBank/DDBJ databases">
        <title>LHISI_Scaffold_Assembly.</title>
        <authorList>
            <person name="Stuart O.P."/>
            <person name="Cleave R."/>
            <person name="Magrath M.J.L."/>
            <person name="Mikheyev A.S."/>
        </authorList>
    </citation>
    <scope>NUCLEOTIDE SEQUENCE [LARGE SCALE GENOMIC DNA]</scope>
    <source>
        <strain evidence="3">Daus_M_001</strain>
        <tissue evidence="3">Leg muscle</tissue>
    </source>
</reference>
<gene>
    <name evidence="3" type="ORF">PR048_022969</name>
</gene>
<evidence type="ECO:0000313" key="4">
    <source>
        <dbReference type="Proteomes" id="UP001159363"/>
    </source>
</evidence>
<keyword evidence="2" id="KW-0472">Membrane</keyword>
<evidence type="ECO:0000256" key="2">
    <source>
        <dbReference type="SAM" id="Phobius"/>
    </source>
</evidence>
<proteinExistence type="predicted"/>
<protein>
    <submittedName>
        <fullName evidence="3">Uncharacterized protein</fullName>
    </submittedName>
</protein>
<accession>A0ABQ9GSV3</accession>
<dbReference type="Proteomes" id="UP001159363">
    <property type="component" value="Chromosome 8"/>
</dbReference>
<name>A0ABQ9GSV3_9NEOP</name>
<organism evidence="3 4">
    <name type="scientific">Dryococelus australis</name>
    <dbReference type="NCBI Taxonomy" id="614101"/>
    <lineage>
        <taxon>Eukaryota</taxon>
        <taxon>Metazoa</taxon>
        <taxon>Ecdysozoa</taxon>
        <taxon>Arthropoda</taxon>
        <taxon>Hexapoda</taxon>
        <taxon>Insecta</taxon>
        <taxon>Pterygota</taxon>
        <taxon>Neoptera</taxon>
        <taxon>Polyneoptera</taxon>
        <taxon>Phasmatodea</taxon>
        <taxon>Verophasmatodea</taxon>
        <taxon>Anareolatae</taxon>
        <taxon>Phasmatidae</taxon>
        <taxon>Eurycanthinae</taxon>
        <taxon>Dryococelus</taxon>
    </lineage>
</organism>
<comment type="caution">
    <text evidence="3">The sequence shown here is derived from an EMBL/GenBank/DDBJ whole genome shotgun (WGS) entry which is preliminary data.</text>
</comment>
<dbReference type="EMBL" id="JARBHB010000009">
    <property type="protein sequence ID" value="KAJ8875079.1"/>
    <property type="molecule type" value="Genomic_DNA"/>
</dbReference>
<feature type="region of interest" description="Disordered" evidence="1">
    <location>
        <begin position="1"/>
        <end position="24"/>
    </location>
</feature>
<keyword evidence="2" id="KW-0812">Transmembrane</keyword>
<sequence length="836" mass="93301">MEQRWSTRAGEAGDPRENPPTSGIVANDAFVRKLGVIQPGIKHGDERSSHCATAAPRITRASRLHCYIYTAAVVIPPLATGVVYAFNRATQDSVTLTLYLHDSCENRNTDQNMLQPIKKLETPQCFQLQSRGSENECRVTYSEPVVCFAFLIPCYNYKPEGGPRRNIRTSTETAHNDCLIARRRKNCVENLTNVISNNEDSKVLAMIEDTLSGRVKACTVHNCDAGCTCAEPRLNGKEEMAYRHSAASSKHGAPSQAQLFSRPSVVTLRTPTLQLHYPRDRLLGRIPEARKNFLLPFLDCETNRRAVLAANMYWSDYSLPTMANVRFDFWRNHCRIFRTWESCRTMPLVDGFSRGSPVSPALAFRRRSILTSLHPARQPSLLGTLEYREKILGPAVFHNSLAHIQFLDWMIYVLRVIVMSVHVSHRRTVSLATPPISKTAGKSAVLKSNIHGNLFAKLGCPYLLFFWFFFSAEKRGSYKDHTGTGYNSVIATTCRALNWRADKISFKHVYTDVTFAIGSQFIRHAVDDSEPIPDFMEQRRNEGVGEAEYPRVNPLTNDIVRYDSDTRKSGVGRPGMEPGSTWWEACRLTPQPPLKDVTGNPRVDTEHDDDVGYNTASRRVALHSTRMFLFSLAVIAALGTRASVSGTSRAGSVANCRHWQVELEIGKFRKSSAYWSLSCVFIGCCPTTGGYGIRKLFPCKSATGSEACRAGIINYCPIAKFRTTPPGDTLAMLMRRASTLTPGAASRDWETDNRLFTPLPMRLFGPPIARDRRVTARPGRPNSSCKLASSTKTKTKAWITISSPSCEFPPIVVSLPPVALREKSFVETMLVLAQPN</sequence>
<feature type="transmembrane region" description="Helical" evidence="2">
    <location>
        <begin position="66"/>
        <end position="86"/>
    </location>
</feature>